<protein>
    <recommendedName>
        <fullName evidence="4">Tat (Twin-arginine translocation) pathway signal sequence</fullName>
    </recommendedName>
</protein>
<evidence type="ECO:0000313" key="3">
    <source>
        <dbReference type="Proteomes" id="UP001596443"/>
    </source>
</evidence>
<comment type="caution">
    <text evidence="2">The sequence shown here is derived from an EMBL/GenBank/DDBJ whole genome shotgun (WGS) entry which is preliminary data.</text>
</comment>
<dbReference type="AlphaFoldDB" id="A0ABD5TDC9"/>
<accession>A0ABD5TDC9</accession>
<dbReference type="GeneID" id="81210136"/>
<dbReference type="PROSITE" id="PS51318">
    <property type="entry name" value="TAT"/>
    <property type="match status" value="1"/>
</dbReference>
<sequence length="181" mass="20057">MTDGPDNSNRRTTRRRALATIGSGTAALALGGSAMATPGNSDNDRYDEDDNGFPDEGEVVTGVYRAEYWYDADGNVWGENLSNTGATVGDKSDLDPETTTKCFYKIQYRGTFENDPYQDSGWIKNVVNCRGYESGTFNWIFVHESDPRYDGTGTPIWNEWEYHVDVEGGVGNKEAPRPENA</sequence>
<evidence type="ECO:0008006" key="4">
    <source>
        <dbReference type="Google" id="ProtNLM"/>
    </source>
</evidence>
<name>A0ABD5TDC9_9EURY</name>
<dbReference type="InterPro" id="IPR006311">
    <property type="entry name" value="TAT_signal"/>
</dbReference>
<reference evidence="2 3" key="1">
    <citation type="journal article" date="2019" name="Int. J. Syst. Evol. Microbiol.">
        <title>The Global Catalogue of Microorganisms (GCM) 10K type strain sequencing project: providing services to taxonomists for standard genome sequencing and annotation.</title>
        <authorList>
            <consortium name="The Broad Institute Genomics Platform"/>
            <consortium name="The Broad Institute Genome Sequencing Center for Infectious Disease"/>
            <person name="Wu L."/>
            <person name="Ma J."/>
        </authorList>
    </citation>
    <scope>NUCLEOTIDE SEQUENCE [LARGE SCALE GENOMIC DNA]</scope>
    <source>
        <strain evidence="2 3">SYNS20</strain>
    </source>
</reference>
<feature type="region of interest" description="Disordered" evidence="1">
    <location>
        <begin position="29"/>
        <end position="54"/>
    </location>
</feature>
<dbReference type="Proteomes" id="UP001596443">
    <property type="component" value="Unassembled WGS sequence"/>
</dbReference>
<evidence type="ECO:0000313" key="2">
    <source>
        <dbReference type="EMBL" id="MFC6787029.1"/>
    </source>
</evidence>
<evidence type="ECO:0000256" key="1">
    <source>
        <dbReference type="SAM" id="MobiDB-lite"/>
    </source>
</evidence>
<gene>
    <name evidence="2" type="ORF">ACFQFD_13810</name>
</gene>
<dbReference type="RefSeq" id="WP_284061215.1">
    <property type="nucleotide sequence ID" value="NZ_CP126158.1"/>
</dbReference>
<organism evidence="2 3">
    <name type="scientific">Halobaculum halobium</name>
    <dbReference type="NCBI Taxonomy" id="3032281"/>
    <lineage>
        <taxon>Archaea</taxon>
        <taxon>Methanobacteriati</taxon>
        <taxon>Methanobacteriota</taxon>
        <taxon>Stenosarchaea group</taxon>
        <taxon>Halobacteria</taxon>
        <taxon>Halobacteriales</taxon>
        <taxon>Haloferacaceae</taxon>
        <taxon>Halobaculum</taxon>
    </lineage>
</organism>
<proteinExistence type="predicted"/>
<feature type="compositionally biased region" description="Acidic residues" evidence="1">
    <location>
        <begin position="45"/>
        <end position="54"/>
    </location>
</feature>
<dbReference type="EMBL" id="JBHSWX010000012">
    <property type="protein sequence ID" value="MFC6787029.1"/>
    <property type="molecule type" value="Genomic_DNA"/>
</dbReference>
<keyword evidence="3" id="KW-1185">Reference proteome</keyword>